<accession>A0AA40EMC7</accession>
<feature type="transmembrane region" description="Helical" evidence="6">
    <location>
        <begin position="242"/>
        <end position="260"/>
    </location>
</feature>
<keyword evidence="2 6" id="KW-0812">Transmembrane</keyword>
<dbReference type="AlphaFoldDB" id="A0AA40EMC7"/>
<dbReference type="GO" id="GO:0015179">
    <property type="term" value="F:L-amino acid transmembrane transporter activity"/>
    <property type="evidence" value="ECO:0007669"/>
    <property type="project" value="TreeGrafter"/>
</dbReference>
<gene>
    <name evidence="7" type="ORF">B0T21DRAFT_433588</name>
</gene>
<feature type="transmembrane region" description="Helical" evidence="6">
    <location>
        <begin position="272"/>
        <end position="291"/>
    </location>
</feature>
<reference evidence="7" key="1">
    <citation type="submission" date="2023-06" db="EMBL/GenBank/DDBJ databases">
        <title>Genome-scale phylogeny and comparative genomics of the fungal order Sordariales.</title>
        <authorList>
            <consortium name="Lawrence Berkeley National Laboratory"/>
            <person name="Hensen N."/>
            <person name="Bonometti L."/>
            <person name="Westerberg I."/>
            <person name="Brannstrom I.O."/>
            <person name="Guillou S."/>
            <person name="Cros-Aarteil S."/>
            <person name="Calhoun S."/>
            <person name="Haridas S."/>
            <person name="Kuo A."/>
            <person name="Mondo S."/>
            <person name="Pangilinan J."/>
            <person name="Riley R."/>
            <person name="Labutti K."/>
            <person name="Andreopoulos B."/>
            <person name="Lipzen A."/>
            <person name="Chen C."/>
            <person name="Yanf M."/>
            <person name="Daum C."/>
            <person name="Ng V."/>
            <person name="Clum A."/>
            <person name="Steindorff A."/>
            <person name="Ohm R."/>
            <person name="Martin F."/>
            <person name="Silar P."/>
            <person name="Natvig D."/>
            <person name="Lalanne C."/>
            <person name="Gautier V."/>
            <person name="Ament-Velasquez S.L."/>
            <person name="Kruys A."/>
            <person name="Hutchinson M.I."/>
            <person name="Powell A.J."/>
            <person name="Barry K."/>
            <person name="Miller A.N."/>
            <person name="Grigoriev I.V."/>
            <person name="Debuchy R."/>
            <person name="Gladieux P."/>
            <person name="Thoren M.H."/>
            <person name="Johannesson H."/>
        </authorList>
    </citation>
    <scope>NUCLEOTIDE SEQUENCE</scope>
    <source>
        <strain evidence="7">CBS 540.89</strain>
    </source>
</reference>
<proteinExistence type="predicted"/>
<evidence type="ECO:0000313" key="7">
    <source>
        <dbReference type="EMBL" id="KAK0741981.1"/>
    </source>
</evidence>
<evidence type="ECO:0000313" key="8">
    <source>
        <dbReference type="Proteomes" id="UP001172159"/>
    </source>
</evidence>
<dbReference type="Gene3D" id="1.20.1740.10">
    <property type="entry name" value="Amino acid/polyamine transporter I"/>
    <property type="match status" value="1"/>
</dbReference>
<dbReference type="Pfam" id="PF13520">
    <property type="entry name" value="AA_permease_2"/>
    <property type="match status" value="2"/>
</dbReference>
<dbReference type="EMBL" id="JAUKTV010000003">
    <property type="protein sequence ID" value="KAK0741981.1"/>
    <property type="molecule type" value="Genomic_DNA"/>
</dbReference>
<dbReference type="InterPro" id="IPR002293">
    <property type="entry name" value="AA/rel_permease1"/>
</dbReference>
<dbReference type="PANTHER" id="PTHR11785:SF382">
    <property type="entry name" value="LOW-AFFINITY METHIONINE PERMEASE"/>
    <property type="match status" value="1"/>
</dbReference>
<comment type="caution">
    <text evidence="7">The sequence shown here is derived from an EMBL/GenBank/DDBJ whole genome shotgun (WGS) entry which is preliminary data.</text>
</comment>
<evidence type="ECO:0000256" key="1">
    <source>
        <dbReference type="ARBA" id="ARBA00004141"/>
    </source>
</evidence>
<evidence type="ECO:0000256" key="3">
    <source>
        <dbReference type="ARBA" id="ARBA00022989"/>
    </source>
</evidence>
<dbReference type="GO" id="GO:0016020">
    <property type="term" value="C:membrane"/>
    <property type="evidence" value="ECO:0007669"/>
    <property type="project" value="UniProtKB-SubCell"/>
</dbReference>
<keyword evidence="3 6" id="KW-1133">Transmembrane helix</keyword>
<feature type="transmembrane region" description="Helical" evidence="6">
    <location>
        <begin position="556"/>
        <end position="577"/>
    </location>
</feature>
<keyword evidence="4 6" id="KW-0472">Membrane</keyword>
<keyword evidence="8" id="KW-1185">Reference proteome</keyword>
<evidence type="ECO:0000256" key="5">
    <source>
        <dbReference type="SAM" id="MobiDB-lite"/>
    </source>
</evidence>
<organism evidence="7 8">
    <name type="scientific">Apiosordaria backusii</name>
    <dbReference type="NCBI Taxonomy" id="314023"/>
    <lineage>
        <taxon>Eukaryota</taxon>
        <taxon>Fungi</taxon>
        <taxon>Dikarya</taxon>
        <taxon>Ascomycota</taxon>
        <taxon>Pezizomycotina</taxon>
        <taxon>Sordariomycetes</taxon>
        <taxon>Sordariomycetidae</taxon>
        <taxon>Sordariales</taxon>
        <taxon>Lasiosphaeriaceae</taxon>
        <taxon>Apiosordaria</taxon>
    </lineage>
</organism>
<feature type="region of interest" description="Disordered" evidence="5">
    <location>
        <begin position="153"/>
        <end position="175"/>
    </location>
</feature>
<feature type="region of interest" description="Disordered" evidence="5">
    <location>
        <begin position="16"/>
        <end position="41"/>
    </location>
</feature>
<evidence type="ECO:0000256" key="4">
    <source>
        <dbReference type="ARBA" id="ARBA00023136"/>
    </source>
</evidence>
<dbReference type="InterPro" id="IPR050598">
    <property type="entry name" value="AminoAcid_Transporter"/>
</dbReference>
<name>A0AA40EMC7_9PEZI</name>
<protein>
    <submittedName>
        <fullName evidence="7">Amino acid permease-domain-containing protein</fullName>
    </submittedName>
</protein>
<dbReference type="PANTHER" id="PTHR11785">
    <property type="entry name" value="AMINO ACID TRANSPORTER"/>
    <property type="match status" value="1"/>
</dbReference>
<dbReference type="Proteomes" id="UP001172159">
    <property type="component" value="Unassembled WGS sequence"/>
</dbReference>
<comment type="subcellular location">
    <subcellularLocation>
        <location evidence="1">Membrane</location>
        <topology evidence="1">Multi-pass membrane protein</topology>
    </subcellularLocation>
</comment>
<feature type="transmembrane region" description="Helical" evidence="6">
    <location>
        <begin position="518"/>
        <end position="536"/>
    </location>
</feature>
<evidence type="ECO:0000256" key="6">
    <source>
        <dbReference type="SAM" id="Phobius"/>
    </source>
</evidence>
<feature type="transmembrane region" description="Helical" evidence="6">
    <location>
        <begin position="103"/>
        <end position="123"/>
    </location>
</feature>
<feature type="transmembrane region" description="Helical" evidence="6">
    <location>
        <begin position="188"/>
        <end position="208"/>
    </location>
</feature>
<sequence>MPDDIAMRNIGHDWETRENRHPLGTVSSNHGPGQVNNDTEQRRRAAGPFIESRVGTETCYSEERGTGPLGVFDVFSLIANKMIGTGIYTAPASVFLLTGSKQLTLGLFGVGFFHSLISTFLYLDFAAAFPYTGGELVYISEMTACSGKRESPARQRASSNGLGHNLDGGSAPATNPAEVHRWRKTKRIFGDGLLAYVAYSILFIIFFNSGTNSMQTGRLILLCVNAGDVDANGMTPDVNRDLVRFIGIVVLSIICLLQYFSPSVGRKLNRAFAIIKILTLLALIGVAGNAARTRTKNRDKAGEWIDKVERHPLSFAKAILAVLFSFEGWENATFVRAILSRSTSRPPGLTDHRRFLLTGNGTAARRGWANMSAISSLGSLNSIIYTFSRVKQAICQADILPWSKIWKKDDTMDRGRNVSEQETRNPTNPQHYIHKAPQGGLLIHWTMSVVVIAGSSATQNTIESIGIPGYIQTYVHVFILCKWPLTLLSNVRAEQNTDDVLPSMVRPSKLTGFFSKSIWYLLWFVYMGMNVTIIAVDPVPPYSGSDGSDVSFPGWGFPAILFSVLLFAVLYYFAFFCSLPRDYRSRQAPGNAPGEVKDEVPQWWTWHPFQAAGVKAKFEFDEDYNEGLPRVFRFGRRWKVIYSIEGDRDGEEYGSSNTKQFLYWVFGGDRLKETPPERLWECLKEQVHAI</sequence>
<evidence type="ECO:0000256" key="2">
    <source>
        <dbReference type="ARBA" id="ARBA00022692"/>
    </source>
</evidence>
<feature type="compositionally biased region" description="Polar residues" evidence="5">
    <location>
        <begin position="25"/>
        <end position="38"/>
    </location>
</feature>